<evidence type="ECO:0000313" key="9">
    <source>
        <dbReference type="Proteomes" id="UP000091918"/>
    </source>
</evidence>
<evidence type="ECO:0000256" key="2">
    <source>
        <dbReference type="ARBA" id="ARBA00013056"/>
    </source>
</evidence>
<dbReference type="Proteomes" id="UP000091918">
    <property type="component" value="Unassembled WGS sequence"/>
</dbReference>
<evidence type="ECO:0000256" key="7">
    <source>
        <dbReference type="SAM" id="MobiDB-lite"/>
    </source>
</evidence>
<comment type="catalytic activity">
    <reaction evidence="4">
        <text>glycyl-tRNA(Ala) + H2O = tRNA(Ala) + glycine + H(+)</text>
        <dbReference type="Rhea" id="RHEA:53744"/>
        <dbReference type="Rhea" id="RHEA-COMP:9657"/>
        <dbReference type="Rhea" id="RHEA-COMP:13640"/>
        <dbReference type="ChEBI" id="CHEBI:15377"/>
        <dbReference type="ChEBI" id="CHEBI:15378"/>
        <dbReference type="ChEBI" id="CHEBI:57305"/>
        <dbReference type="ChEBI" id="CHEBI:78442"/>
        <dbReference type="ChEBI" id="CHEBI:78522"/>
        <dbReference type="EC" id="3.1.1.96"/>
    </reaction>
</comment>
<sequence>MKAVLQRVTSASVTVDKKLISSIGRGLLVFAAVGPDDTQKDAESLAAKVLKLKIWPDEAGGTWKKSVQDIQGEVLCVSQFTLLAQIKKGNKPDFHHAADANKAKELYEHFYNKVRELYNAERVKNGVFQAMMEVGLVNDGPVGLDYRSEDGAVTIQIDTTLPKKELKKSGNGNGNGSSESGNGNGNGNDQDQSKDPEQDGWAKNGSGGRQVYEFKLPASLLE</sequence>
<name>A0A1B7NZ25_9EURO</name>
<dbReference type="GO" id="GO:0000049">
    <property type="term" value="F:tRNA binding"/>
    <property type="evidence" value="ECO:0007669"/>
    <property type="project" value="UniProtKB-KW"/>
</dbReference>
<dbReference type="Pfam" id="PF02580">
    <property type="entry name" value="Tyr_Deacylase"/>
    <property type="match status" value="1"/>
</dbReference>
<keyword evidence="6" id="KW-0963">Cytoplasm</keyword>
<organism evidence="8 9">
    <name type="scientific">Emergomyces africanus</name>
    <dbReference type="NCBI Taxonomy" id="1955775"/>
    <lineage>
        <taxon>Eukaryota</taxon>
        <taxon>Fungi</taxon>
        <taxon>Dikarya</taxon>
        <taxon>Ascomycota</taxon>
        <taxon>Pezizomycotina</taxon>
        <taxon>Eurotiomycetes</taxon>
        <taxon>Eurotiomycetidae</taxon>
        <taxon>Onygenales</taxon>
        <taxon>Ajellomycetaceae</taxon>
        <taxon>Emergomyces</taxon>
    </lineage>
</organism>
<dbReference type="GO" id="GO:0051500">
    <property type="term" value="F:D-tyrosyl-tRNA(Tyr) deacylase activity"/>
    <property type="evidence" value="ECO:0007669"/>
    <property type="project" value="TreeGrafter"/>
</dbReference>
<accession>A0A1B7NZ25</accession>
<keyword evidence="9" id="KW-1185">Reference proteome</keyword>
<dbReference type="AlphaFoldDB" id="A0A1B7NZ25"/>
<evidence type="ECO:0000256" key="1">
    <source>
        <dbReference type="ARBA" id="ARBA00009673"/>
    </source>
</evidence>
<proteinExistence type="inferred from homology"/>
<comment type="subcellular location">
    <subcellularLocation>
        <location evidence="6">Cytoplasm</location>
    </subcellularLocation>
</comment>
<evidence type="ECO:0000313" key="8">
    <source>
        <dbReference type="EMBL" id="OAX82045.1"/>
    </source>
</evidence>
<dbReference type="Gene3D" id="3.50.80.10">
    <property type="entry name" value="D-tyrosyl-tRNA(Tyr) deacylase"/>
    <property type="match status" value="1"/>
</dbReference>
<comment type="catalytic activity">
    <reaction evidence="5">
        <text>a D-aminoacyl-tRNA + H2O = a tRNA + a D-alpha-amino acid + H(+)</text>
        <dbReference type="Rhea" id="RHEA:13953"/>
        <dbReference type="Rhea" id="RHEA-COMP:10123"/>
        <dbReference type="Rhea" id="RHEA-COMP:10124"/>
        <dbReference type="ChEBI" id="CHEBI:15377"/>
        <dbReference type="ChEBI" id="CHEBI:15378"/>
        <dbReference type="ChEBI" id="CHEBI:59871"/>
        <dbReference type="ChEBI" id="CHEBI:78442"/>
        <dbReference type="ChEBI" id="CHEBI:79333"/>
        <dbReference type="EC" id="3.1.1.96"/>
    </reaction>
</comment>
<dbReference type="GO" id="GO:0005737">
    <property type="term" value="C:cytoplasm"/>
    <property type="evidence" value="ECO:0007669"/>
    <property type="project" value="UniProtKB-SubCell"/>
</dbReference>
<evidence type="ECO:0000256" key="3">
    <source>
        <dbReference type="ARBA" id="ARBA00020007"/>
    </source>
</evidence>
<keyword evidence="6" id="KW-0378">Hydrolase</keyword>
<reference evidence="8 9" key="1">
    <citation type="submission" date="2015-07" db="EMBL/GenBank/DDBJ databases">
        <title>Emmonsia species relationships and genome sequence.</title>
        <authorList>
            <person name="Cuomo C.A."/>
            <person name="Schwartz I.S."/>
            <person name="Kenyon C."/>
            <person name="de Hoog G.S."/>
            <person name="Govender N.P."/>
            <person name="Botha A."/>
            <person name="Moreno L."/>
            <person name="de Vries M."/>
            <person name="Munoz J.F."/>
            <person name="Stielow J.B."/>
        </authorList>
    </citation>
    <scope>NUCLEOTIDE SEQUENCE [LARGE SCALE GENOMIC DNA]</scope>
    <source>
        <strain evidence="8 9">CBS 136260</strain>
    </source>
</reference>
<evidence type="ECO:0000256" key="5">
    <source>
        <dbReference type="ARBA" id="ARBA00048018"/>
    </source>
</evidence>
<dbReference type="STRING" id="1658172.A0A1B7NZ25"/>
<dbReference type="FunFam" id="3.50.80.10:FF:000001">
    <property type="entry name" value="D-aminoacyl-tRNA deacylase"/>
    <property type="match status" value="1"/>
</dbReference>
<dbReference type="EMBL" id="LGUA01000365">
    <property type="protein sequence ID" value="OAX82045.1"/>
    <property type="molecule type" value="Genomic_DNA"/>
</dbReference>
<dbReference type="InterPro" id="IPR003732">
    <property type="entry name" value="Daa-tRNA_deacyls_DTD"/>
</dbReference>
<gene>
    <name evidence="8" type="ORF">ACJ72_03602</name>
</gene>
<dbReference type="HAMAP" id="MF_00518">
    <property type="entry name" value="Deacylase_Dtd"/>
    <property type="match status" value="1"/>
</dbReference>
<keyword evidence="6" id="KW-0820">tRNA-binding</keyword>
<dbReference type="GO" id="GO:0106026">
    <property type="term" value="F:Gly-tRNA(Ala) deacylase activity"/>
    <property type="evidence" value="ECO:0007669"/>
    <property type="project" value="RHEA"/>
</dbReference>
<protein>
    <recommendedName>
        <fullName evidence="3 6">D-aminoacyl-tRNA deacylase</fullName>
        <ecNumber evidence="2 6">3.1.1.96</ecNumber>
    </recommendedName>
</protein>
<evidence type="ECO:0000256" key="6">
    <source>
        <dbReference type="RuleBase" id="RU003470"/>
    </source>
</evidence>
<dbReference type="NCBIfam" id="TIGR00256">
    <property type="entry name" value="D-aminoacyl-tRNA deacylase"/>
    <property type="match status" value="1"/>
</dbReference>
<keyword evidence="6" id="KW-0694">RNA-binding</keyword>
<dbReference type="OrthoDB" id="275783at2759"/>
<comment type="similarity">
    <text evidence="1 6">Belongs to the DTD family.</text>
</comment>
<dbReference type="PANTHER" id="PTHR10472">
    <property type="entry name" value="D-TYROSYL-TRNA TYR DEACYLASE"/>
    <property type="match status" value="1"/>
</dbReference>
<dbReference type="InterPro" id="IPR023509">
    <property type="entry name" value="DTD-like_sf"/>
</dbReference>
<dbReference type="PANTHER" id="PTHR10472:SF5">
    <property type="entry name" value="D-AMINOACYL-TRNA DEACYLASE 1"/>
    <property type="match status" value="1"/>
</dbReference>
<comment type="caution">
    <text evidence="8">The sequence shown here is derived from an EMBL/GenBank/DDBJ whole genome shotgun (WGS) entry which is preliminary data.</text>
</comment>
<dbReference type="SUPFAM" id="SSF69500">
    <property type="entry name" value="DTD-like"/>
    <property type="match status" value="1"/>
</dbReference>
<evidence type="ECO:0000256" key="4">
    <source>
        <dbReference type="ARBA" id="ARBA00047676"/>
    </source>
</evidence>
<feature type="region of interest" description="Disordered" evidence="7">
    <location>
        <begin position="163"/>
        <end position="208"/>
    </location>
</feature>
<dbReference type="EC" id="3.1.1.96" evidence="2 6"/>